<dbReference type="GO" id="GO:0004523">
    <property type="term" value="F:RNA-DNA hybrid ribonuclease activity"/>
    <property type="evidence" value="ECO:0007669"/>
    <property type="project" value="InterPro"/>
</dbReference>
<dbReference type="PANTHER" id="PTHR48475">
    <property type="entry name" value="RIBONUCLEASE H"/>
    <property type="match status" value="1"/>
</dbReference>
<dbReference type="STRING" id="93759.A0A1R3I9M6"/>
<proteinExistence type="predicted"/>
<evidence type="ECO:0000259" key="1">
    <source>
        <dbReference type="PROSITE" id="PS50879"/>
    </source>
</evidence>
<evidence type="ECO:0000313" key="3">
    <source>
        <dbReference type="Proteomes" id="UP000187203"/>
    </source>
</evidence>
<dbReference type="GO" id="GO:0003676">
    <property type="term" value="F:nucleic acid binding"/>
    <property type="evidence" value="ECO:0007669"/>
    <property type="project" value="InterPro"/>
</dbReference>
<dbReference type="InterPro" id="IPR036397">
    <property type="entry name" value="RNaseH_sf"/>
</dbReference>
<sequence>MLTRPLLKGRLGKWCLALSKFSFKYIPQKAVKGQAIADFLAGHSCLDLGEEIEDMNFVMEVSLIPWVLEFDGSSITNSVGAGTVITSPDDDYKMMSFHLDFDCTNNQAEYEALIIGIELLREMQVSTVHIKGDSLLVINQLT</sequence>
<gene>
    <name evidence="2" type="ORF">COLO4_24480</name>
</gene>
<dbReference type="AlphaFoldDB" id="A0A1R3I9M6"/>
<dbReference type="EMBL" id="AWUE01018592">
    <property type="protein sequence ID" value="OMO79285.1"/>
    <property type="molecule type" value="Genomic_DNA"/>
</dbReference>
<protein>
    <recommendedName>
        <fullName evidence="1">RNase H type-1 domain-containing protein</fullName>
    </recommendedName>
</protein>
<reference evidence="3" key="1">
    <citation type="submission" date="2013-09" db="EMBL/GenBank/DDBJ databases">
        <title>Corchorus olitorius genome sequencing.</title>
        <authorList>
            <person name="Alam M."/>
            <person name="Haque M.S."/>
            <person name="Islam M.S."/>
            <person name="Emdad E.M."/>
            <person name="Islam M.M."/>
            <person name="Ahmed B."/>
            <person name="Halim A."/>
            <person name="Hossen Q.M.M."/>
            <person name="Hossain M.Z."/>
            <person name="Ahmed R."/>
            <person name="Khan M.M."/>
            <person name="Islam R."/>
            <person name="Rashid M.M."/>
            <person name="Khan S.A."/>
            <person name="Rahman M.S."/>
            <person name="Alam M."/>
            <person name="Yahiya A.S."/>
            <person name="Khan M.S."/>
            <person name="Azam M.S."/>
            <person name="Haque T."/>
            <person name="Lashkar M.Z.H."/>
            <person name="Akhand A.I."/>
            <person name="Morshed G."/>
            <person name="Roy S."/>
            <person name="Uddin K.S."/>
            <person name="Rabeya T."/>
            <person name="Hossain A.S."/>
            <person name="Chowdhury A."/>
            <person name="Snigdha A.R."/>
            <person name="Mortoza M.S."/>
            <person name="Matin S.A."/>
            <person name="Hoque S.M.E."/>
            <person name="Islam M.K."/>
            <person name="Roy D.K."/>
            <person name="Haider R."/>
            <person name="Moosa M.M."/>
            <person name="Elias S.M."/>
            <person name="Hasan A.M."/>
            <person name="Jahan S."/>
            <person name="Shafiuddin M."/>
            <person name="Mahmood N."/>
            <person name="Shommy N.S."/>
        </authorList>
    </citation>
    <scope>NUCLEOTIDE SEQUENCE [LARGE SCALE GENOMIC DNA]</scope>
    <source>
        <strain evidence="3">cv. O-4</strain>
    </source>
</reference>
<dbReference type="Proteomes" id="UP000187203">
    <property type="component" value="Unassembled WGS sequence"/>
</dbReference>
<dbReference type="SUPFAM" id="SSF53098">
    <property type="entry name" value="Ribonuclease H-like"/>
    <property type="match status" value="1"/>
</dbReference>
<keyword evidence="3" id="KW-1185">Reference proteome</keyword>
<dbReference type="OrthoDB" id="2139127at2759"/>
<dbReference type="Gene3D" id="3.30.420.10">
    <property type="entry name" value="Ribonuclease H-like superfamily/Ribonuclease H"/>
    <property type="match status" value="1"/>
</dbReference>
<dbReference type="PROSITE" id="PS50879">
    <property type="entry name" value="RNASE_H_1"/>
    <property type="match status" value="1"/>
</dbReference>
<accession>A0A1R3I9M6</accession>
<comment type="caution">
    <text evidence="2">The sequence shown here is derived from an EMBL/GenBank/DDBJ whole genome shotgun (WGS) entry which is preliminary data.</text>
</comment>
<dbReference type="Pfam" id="PF13456">
    <property type="entry name" value="RVT_3"/>
    <property type="match status" value="1"/>
</dbReference>
<dbReference type="PANTHER" id="PTHR48475:SF1">
    <property type="entry name" value="RNASE H TYPE-1 DOMAIN-CONTAINING PROTEIN"/>
    <property type="match status" value="1"/>
</dbReference>
<dbReference type="CDD" id="cd09279">
    <property type="entry name" value="RNase_HI_like"/>
    <property type="match status" value="1"/>
</dbReference>
<organism evidence="2 3">
    <name type="scientific">Corchorus olitorius</name>
    <dbReference type="NCBI Taxonomy" id="93759"/>
    <lineage>
        <taxon>Eukaryota</taxon>
        <taxon>Viridiplantae</taxon>
        <taxon>Streptophyta</taxon>
        <taxon>Embryophyta</taxon>
        <taxon>Tracheophyta</taxon>
        <taxon>Spermatophyta</taxon>
        <taxon>Magnoliopsida</taxon>
        <taxon>eudicotyledons</taxon>
        <taxon>Gunneridae</taxon>
        <taxon>Pentapetalae</taxon>
        <taxon>rosids</taxon>
        <taxon>malvids</taxon>
        <taxon>Malvales</taxon>
        <taxon>Malvaceae</taxon>
        <taxon>Grewioideae</taxon>
        <taxon>Apeibeae</taxon>
        <taxon>Corchorus</taxon>
    </lineage>
</organism>
<evidence type="ECO:0000313" key="2">
    <source>
        <dbReference type="EMBL" id="OMO79285.1"/>
    </source>
</evidence>
<feature type="domain" description="RNase H type-1" evidence="1">
    <location>
        <begin position="62"/>
        <end position="142"/>
    </location>
</feature>
<dbReference type="InterPro" id="IPR002156">
    <property type="entry name" value="RNaseH_domain"/>
</dbReference>
<dbReference type="InterPro" id="IPR012337">
    <property type="entry name" value="RNaseH-like_sf"/>
</dbReference>
<name>A0A1R3I9M6_9ROSI</name>